<keyword evidence="4" id="KW-1185">Reference proteome</keyword>
<organism evidence="3 4">
    <name type="scientific">Pseudobacter ginsenosidimutans</name>
    <dbReference type="NCBI Taxonomy" id="661488"/>
    <lineage>
        <taxon>Bacteria</taxon>
        <taxon>Pseudomonadati</taxon>
        <taxon>Bacteroidota</taxon>
        <taxon>Chitinophagia</taxon>
        <taxon>Chitinophagales</taxon>
        <taxon>Chitinophagaceae</taxon>
        <taxon>Pseudobacter</taxon>
    </lineage>
</organism>
<accession>A0A4Q7N0J5</accession>
<evidence type="ECO:0000256" key="2">
    <source>
        <dbReference type="ARBA" id="ARBA00022649"/>
    </source>
</evidence>
<keyword evidence="2" id="KW-1277">Toxin-antitoxin system</keyword>
<sequence length="96" mass="11347">MVVLWSQSAKNALRQAFEYIATDSPQAAQAVINEIVDATLILVQHPERHHLDKFKKNNDGSWRAFELHRYRISYKVTEKNIRIVRMRHTSRNPLDY</sequence>
<dbReference type="AlphaFoldDB" id="A0A4Q7N0J5"/>
<evidence type="ECO:0000313" key="4">
    <source>
        <dbReference type="Proteomes" id="UP000293874"/>
    </source>
</evidence>
<comment type="caution">
    <text evidence="3">The sequence shown here is derived from an EMBL/GenBank/DDBJ whole genome shotgun (WGS) entry which is preliminary data.</text>
</comment>
<dbReference type="Proteomes" id="UP000293874">
    <property type="component" value="Unassembled WGS sequence"/>
</dbReference>
<gene>
    <name evidence="3" type="ORF">EV199_0961</name>
</gene>
<dbReference type="InterPro" id="IPR051803">
    <property type="entry name" value="TA_system_RelE-like_toxin"/>
</dbReference>
<protein>
    <submittedName>
        <fullName evidence="3">Addiction module RelE/StbE family toxin</fullName>
    </submittedName>
</protein>
<proteinExistence type="inferred from homology"/>
<comment type="similarity">
    <text evidence="1">Belongs to the RelE toxin family.</text>
</comment>
<evidence type="ECO:0000256" key="1">
    <source>
        <dbReference type="ARBA" id="ARBA00006226"/>
    </source>
</evidence>
<evidence type="ECO:0000313" key="3">
    <source>
        <dbReference type="EMBL" id="RZS75100.1"/>
    </source>
</evidence>
<dbReference type="RefSeq" id="WP_130539502.1">
    <property type="nucleotide sequence ID" value="NZ_CP042431.1"/>
</dbReference>
<dbReference type="InterPro" id="IPR035093">
    <property type="entry name" value="RelE/ParE_toxin_dom_sf"/>
</dbReference>
<dbReference type="PANTHER" id="PTHR33755">
    <property type="entry name" value="TOXIN PARE1-RELATED"/>
    <property type="match status" value="1"/>
</dbReference>
<name>A0A4Q7N0J5_9BACT</name>
<reference evidence="3 4" key="1">
    <citation type="submission" date="2019-02" db="EMBL/GenBank/DDBJ databases">
        <title>Genomic Encyclopedia of Type Strains, Phase IV (KMG-IV): sequencing the most valuable type-strain genomes for metagenomic binning, comparative biology and taxonomic classification.</title>
        <authorList>
            <person name="Goeker M."/>
        </authorList>
    </citation>
    <scope>NUCLEOTIDE SEQUENCE [LARGE SCALE GENOMIC DNA]</scope>
    <source>
        <strain evidence="3 4">DSM 18116</strain>
    </source>
</reference>
<dbReference type="Gene3D" id="3.30.2310.20">
    <property type="entry name" value="RelE-like"/>
    <property type="match status" value="1"/>
</dbReference>
<dbReference type="Pfam" id="PF05016">
    <property type="entry name" value="ParE_toxin"/>
    <property type="match status" value="1"/>
</dbReference>
<dbReference type="NCBIfam" id="TIGR02385">
    <property type="entry name" value="RelE_StbE"/>
    <property type="match status" value="1"/>
</dbReference>
<dbReference type="InterPro" id="IPR007712">
    <property type="entry name" value="RelE/ParE_toxin"/>
</dbReference>
<dbReference type="EMBL" id="SGXA01000001">
    <property type="protein sequence ID" value="RZS75100.1"/>
    <property type="molecule type" value="Genomic_DNA"/>
</dbReference>
<dbReference type="OrthoDB" id="962256at2"/>